<dbReference type="CDD" id="cd01741">
    <property type="entry name" value="GATase1_1"/>
    <property type="match status" value="2"/>
</dbReference>
<dbReference type="PANTHER" id="PTHR42695">
    <property type="entry name" value="GLUTAMINE AMIDOTRANSFERASE YLR126C-RELATED"/>
    <property type="match status" value="1"/>
</dbReference>
<dbReference type="Pfam" id="PF00117">
    <property type="entry name" value="GATase"/>
    <property type="match status" value="2"/>
</dbReference>
<dbReference type="PANTHER" id="PTHR42695:SF9">
    <property type="entry name" value="GAMMA-GLUTAMYL PEPTIDASE 2-RELATED"/>
    <property type="match status" value="1"/>
</dbReference>
<accession>A0ABQ7YDT2</accession>
<evidence type="ECO:0000313" key="6">
    <source>
        <dbReference type="Proteomes" id="UP000824890"/>
    </source>
</evidence>
<organism evidence="5 6">
    <name type="scientific">Brassica napus</name>
    <name type="common">Rape</name>
    <dbReference type="NCBI Taxonomy" id="3708"/>
    <lineage>
        <taxon>Eukaryota</taxon>
        <taxon>Viridiplantae</taxon>
        <taxon>Streptophyta</taxon>
        <taxon>Embryophyta</taxon>
        <taxon>Tracheophyta</taxon>
        <taxon>Spermatophyta</taxon>
        <taxon>Magnoliopsida</taxon>
        <taxon>eudicotyledons</taxon>
        <taxon>Gunneridae</taxon>
        <taxon>Pentapetalae</taxon>
        <taxon>rosids</taxon>
        <taxon>malvids</taxon>
        <taxon>Brassicales</taxon>
        <taxon>Brassicaceae</taxon>
        <taxon>Brassiceae</taxon>
        <taxon>Brassica</taxon>
    </lineage>
</organism>
<comment type="caution">
    <text evidence="5">The sequence shown here is derived from an EMBL/GenBank/DDBJ whole genome shotgun (WGS) entry which is preliminary data.</text>
</comment>
<comment type="subcellular location">
    <subcellularLocation>
        <location evidence="1">Cytoplasm</location>
        <location evidence="1">Cytosol</location>
    </subcellularLocation>
</comment>
<dbReference type="Proteomes" id="UP000824890">
    <property type="component" value="Unassembled WGS sequence"/>
</dbReference>
<evidence type="ECO:0000259" key="4">
    <source>
        <dbReference type="Pfam" id="PF00117"/>
    </source>
</evidence>
<dbReference type="InterPro" id="IPR029062">
    <property type="entry name" value="Class_I_gatase-like"/>
</dbReference>
<sequence>MGRLSRWRITITTSGRANEGLGGEQWDSYRVVDGEFPDEKDLEKYDGFVISGSSHDAFQDTDWILKLCDIIKKLDEMKKKVLGVCFGHQLIARVKGGKVGRARKGPELCLGNITILKDAVAPENYFGEEVPTSLRIIKCHQDEVLELPESAKLLACSSMYEVEMYSIEENFLCIQGHPEYNRDILIDILDRVLAGGHITEDFVKTTHPFAGPIHPSIHQSLSTKRKQMVEQKRFALFLATCDSTFVKKTYGGYFNVFVSTFGEEGEQWDLFRVIDGEFPEEKDLDKYDGFIISGSLHDAFGDDDWIIKLCSICQKLDDMKKKVLGICFGHQILNRIKGGKIGRARRGADMGLRSITIAKDSVKPGGYFGDKTPNSLAIIKCHQDEVWELPESATLLAYSDKYNVEMASYGDHLLSIQGHPEYNKEILFEIINRVVGLNLMEVCFAYVSPFYTLSLNVTSECFFFLPILQQDLADKAKATMEDAEPDRKQWQTLCKNFLKGKTDQI</sequence>
<dbReference type="PROSITE" id="PS51273">
    <property type="entry name" value="GATASE_TYPE_1"/>
    <property type="match status" value="2"/>
</dbReference>
<dbReference type="EMBL" id="JAGKQM010000018">
    <property type="protein sequence ID" value="KAH0865752.1"/>
    <property type="molecule type" value="Genomic_DNA"/>
</dbReference>
<comment type="similarity">
    <text evidence="3">Belongs to the peptidase C26 family.</text>
</comment>
<feature type="domain" description="Glutamine amidotransferase" evidence="4">
    <location>
        <begin position="35"/>
        <end position="180"/>
    </location>
</feature>
<feature type="domain" description="Glutamine amidotransferase" evidence="4">
    <location>
        <begin position="262"/>
        <end position="423"/>
    </location>
</feature>
<evidence type="ECO:0000256" key="1">
    <source>
        <dbReference type="ARBA" id="ARBA00004514"/>
    </source>
</evidence>
<dbReference type="SUPFAM" id="SSF52317">
    <property type="entry name" value="Class I glutamine amidotransferase-like"/>
    <property type="match status" value="2"/>
</dbReference>
<reference evidence="5 6" key="1">
    <citation type="submission" date="2021-05" db="EMBL/GenBank/DDBJ databases">
        <title>Genome Assembly of Synthetic Allotetraploid Brassica napus Reveals Homoeologous Exchanges between Subgenomes.</title>
        <authorList>
            <person name="Davis J.T."/>
        </authorList>
    </citation>
    <scope>NUCLEOTIDE SEQUENCE [LARGE SCALE GENOMIC DNA]</scope>
    <source>
        <strain evidence="6">cv. Da-Ae</strain>
        <tissue evidence="5">Seedling</tissue>
    </source>
</reference>
<dbReference type="InterPro" id="IPR044992">
    <property type="entry name" value="ChyE-like"/>
</dbReference>
<protein>
    <recommendedName>
        <fullName evidence="4">Glutamine amidotransferase domain-containing protein</fullName>
    </recommendedName>
</protein>
<gene>
    <name evidence="5" type="ORF">HID58_082963</name>
</gene>
<comment type="pathway">
    <text evidence="2">Secondary metabolite biosynthesis.</text>
</comment>
<proteinExistence type="inferred from homology"/>
<dbReference type="Gene3D" id="3.40.50.880">
    <property type="match status" value="2"/>
</dbReference>
<name>A0ABQ7YDT2_BRANA</name>
<evidence type="ECO:0000313" key="5">
    <source>
        <dbReference type="EMBL" id="KAH0865752.1"/>
    </source>
</evidence>
<dbReference type="InterPro" id="IPR017926">
    <property type="entry name" value="GATASE"/>
</dbReference>
<evidence type="ECO:0000256" key="2">
    <source>
        <dbReference type="ARBA" id="ARBA00005179"/>
    </source>
</evidence>
<evidence type="ECO:0000256" key="3">
    <source>
        <dbReference type="ARBA" id="ARBA00011083"/>
    </source>
</evidence>
<keyword evidence="6" id="KW-1185">Reference proteome</keyword>